<keyword evidence="6" id="KW-0539">Nucleus</keyword>
<dbReference type="Gene3D" id="2.130.10.10">
    <property type="entry name" value="YVTN repeat-like/Quinoprotein amine dehydrogenase"/>
    <property type="match status" value="3"/>
</dbReference>
<dbReference type="Pfam" id="PF23769">
    <property type="entry name" value="Beta-prop_WDR75_2nd"/>
    <property type="match status" value="1"/>
</dbReference>
<proteinExistence type="predicted"/>
<dbReference type="PANTHER" id="PTHR45176">
    <property type="entry name" value="TRANSDUCIN FAMILY PROTEIN / WD-40 REPEAT FAMILY PROTEIN-RELATED"/>
    <property type="match status" value="1"/>
</dbReference>
<evidence type="ECO:0000256" key="5">
    <source>
        <dbReference type="ARBA" id="ARBA00022737"/>
    </source>
</evidence>
<dbReference type="Pfam" id="PF23869">
    <property type="entry name" value="Beta-prop_WDR75_1st"/>
    <property type="match status" value="1"/>
</dbReference>
<feature type="repeat" description="WD" evidence="7">
    <location>
        <begin position="202"/>
        <end position="234"/>
    </location>
</feature>
<accession>A0A328CZR0</accession>
<dbReference type="PROSITE" id="PS50082">
    <property type="entry name" value="WD_REPEATS_2"/>
    <property type="match status" value="2"/>
</dbReference>
<dbReference type="AlphaFoldDB" id="A0A328CZR0"/>
<dbReference type="SMART" id="SM00320">
    <property type="entry name" value="WD40"/>
    <property type="match status" value="7"/>
</dbReference>
<sequence>MMRGGRSLVSSRPAFSNDGKKLLICTANSVSIFSTFTGLQIGELEGHTDLVTSVIVVPGTTSSKILCYCWTASLDGTIRYWDFAVPDLMKTISINAPIHSMVLPALACQLIEGAERPLDHFAYISSQDMKQKDEQVPKWQILKCNITKSRLCGGVILAKSKRPQLITVSPSGKYLGFCEKHKIRIWKVPAKDSDHAVHKTIRLHHTKELNTLAFHPSKRIVAAGDVTGRILIWKHFGERMFSVTDKLENGDVMDAEERPGVRGDDDADLCTTWHWHSTVVKVLFFSSDGAYLYSGGREGVLVVWQLDTGRKKFARFGSPLKYFTISSDPSLASVSCADNTLHLLKLPSMEILKTISGIQFPSSALKTYNGSSCDAALDSTAGTVAICTENCCIQLFSLVDDREISLVRVCERNHQPGDEITVIVNMVALSLDGCTLATIETRLHEEGIGGLISLKFWTSGSESKGFSLSTVIYEPHRDAGVSAITFHPVGKMAVSSSYGADFKIWVRSSGVQLEDPIINGGWTCHAVGSYKNKPMTAAAFSADGSVLAVAAERVITLWDPDRNVLVATIGESFEPISSLSFIGKSEYLLSSSKGCNPQLSVWSMSKMSTSWSCKMHAEGVSCAMDGLSFAVLALLCDPARNKAASNEASLNGVDGIILLYNVETPLPLATWFVKKARGGRISFVLPTDKSEDLTDGKQLHMLCYMNSDHEYVLFDPYSEQLHNQKIIQRQRLVQSMEETGRFGYASIYGELPEFDLKPNQTSLVSATLPSEGRPWETIFSGPSHALPPLPKLCSSFIESLLERRTAAVE</sequence>
<dbReference type="SUPFAM" id="SSF82171">
    <property type="entry name" value="DPP6 N-terminal domain-like"/>
    <property type="match status" value="1"/>
</dbReference>
<feature type="repeat" description="WD" evidence="7">
    <location>
        <begin position="273"/>
        <end position="314"/>
    </location>
</feature>
<feature type="domain" description="WD repeat-containing protein 75 second beta-propeller" evidence="8">
    <location>
        <begin position="385"/>
        <end position="631"/>
    </location>
</feature>
<dbReference type="SUPFAM" id="SSF50978">
    <property type="entry name" value="WD40 repeat-like"/>
    <property type="match status" value="1"/>
</dbReference>
<reference evidence="9 10" key="1">
    <citation type="submission" date="2018-06" db="EMBL/GenBank/DDBJ databases">
        <title>The Genome of Cuscuta australis (Dodder) Provides Insight into the Evolution of Plant Parasitism.</title>
        <authorList>
            <person name="Liu H."/>
        </authorList>
    </citation>
    <scope>NUCLEOTIDE SEQUENCE [LARGE SCALE GENOMIC DNA]</scope>
    <source>
        <strain evidence="10">cv. Yunnan</strain>
        <tissue evidence="9">Vines</tissue>
    </source>
</reference>
<dbReference type="InterPro" id="IPR015943">
    <property type="entry name" value="WD40/YVTN_repeat-like_dom_sf"/>
</dbReference>
<keyword evidence="2" id="KW-0690">Ribosome biogenesis</keyword>
<keyword evidence="10" id="KW-1185">Reference proteome</keyword>
<keyword evidence="4 7" id="KW-0853">WD repeat</keyword>
<evidence type="ECO:0000313" key="10">
    <source>
        <dbReference type="Proteomes" id="UP000249390"/>
    </source>
</evidence>
<keyword evidence="3" id="KW-0698">rRNA processing</keyword>
<dbReference type="InterPro" id="IPR001680">
    <property type="entry name" value="WD40_rpt"/>
</dbReference>
<evidence type="ECO:0000256" key="7">
    <source>
        <dbReference type="PROSITE-ProRule" id="PRU00221"/>
    </source>
</evidence>
<keyword evidence="5" id="KW-0677">Repeat</keyword>
<dbReference type="Pfam" id="PF00400">
    <property type="entry name" value="WD40"/>
    <property type="match status" value="1"/>
</dbReference>
<evidence type="ECO:0000256" key="1">
    <source>
        <dbReference type="ARBA" id="ARBA00004604"/>
    </source>
</evidence>
<dbReference type="InterPro" id="IPR057644">
    <property type="entry name" value="Beta-prop_WDR75_2nd"/>
</dbReference>
<dbReference type="EMBL" id="NQVE01000204">
    <property type="protein sequence ID" value="RAL38962.1"/>
    <property type="molecule type" value="Genomic_DNA"/>
</dbReference>
<evidence type="ECO:0000256" key="2">
    <source>
        <dbReference type="ARBA" id="ARBA00022517"/>
    </source>
</evidence>
<comment type="caution">
    <text evidence="9">The sequence shown here is derived from an EMBL/GenBank/DDBJ whole genome shotgun (WGS) entry which is preliminary data.</text>
</comment>
<dbReference type="Proteomes" id="UP000249390">
    <property type="component" value="Unassembled WGS sequence"/>
</dbReference>
<evidence type="ECO:0000259" key="8">
    <source>
        <dbReference type="Pfam" id="PF23769"/>
    </source>
</evidence>
<protein>
    <recommendedName>
        <fullName evidence="8">WD repeat-containing protein 75 second beta-propeller domain-containing protein</fullName>
    </recommendedName>
</protein>
<dbReference type="InterPro" id="IPR036322">
    <property type="entry name" value="WD40_repeat_dom_sf"/>
</dbReference>
<dbReference type="PANTHER" id="PTHR45176:SF1">
    <property type="entry name" value="TRANSDUCIN FAMILY PROTEIN _ WD-40 REPEAT FAMILY PROTEIN-RELATED"/>
    <property type="match status" value="1"/>
</dbReference>
<comment type="subcellular location">
    <subcellularLocation>
        <location evidence="1">Nucleus</location>
        <location evidence="1">Nucleolus</location>
    </subcellularLocation>
</comment>
<evidence type="ECO:0000256" key="4">
    <source>
        <dbReference type="ARBA" id="ARBA00022574"/>
    </source>
</evidence>
<organism evidence="9 10">
    <name type="scientific">Cuscuta australis</name>
    <dbReference type="NCBI Taxonomy" id="267555"/>
    <lineage>
        <taxon>Eukaryota</taxon>
        <taxon>Viridiplantae</taxon>
        <taxon>Streptophyta</taxon>
        <taxon>Embryophyta</taxon>
        <taxon>Tracheophyta</taxon>
        <taxon>Spermatophyta</taxon>
        <taxon>Magnoliopsida</taxon>
        <taxon>eudicotyledons</taxon>
        <taxon>Gunneridae</taxon>
        <taxon>Pentapetalae</taxon>
        <taxon>asterids</taxon>
        <taxon>lamiids</taxon>
        <taxon>Solanales</taxon>
        <taxon>Convolvulaceae</taxon>
        <taxon>Cuscuteae</taxon>
        <taxon>Cuscuta</taxon>
        <taxon>Cuscuta subgen. Grammica</taxon>
        <taxon>Cuscuta sect. Cleistogrammica</taxon>
    </lineage>
</organism>
<evidence type="ECO:0000256" key="6">
    <source>
        <dbReference type="ARBA" id="ARBA00023242"/>
    </source>
</evidence>
<gene>
    <name evidence="9" type="ORF">DM860_014788</name>
</gene>
<evidence type="ECO:0000313" key="9">
    <source>
        <dbReference type="EMBL" id="RAL38962.1"/>
    </source>
</evidence>
<evidence type="ECO:0000256" key="3">
    <source>
        <dbReference type="ARBA" id="ARBA00022552"/>
    </source>
</evidence>
<name>A0A328CZR0_9ASTE</name>